<accession>A0ABQ8BGS5</accession>
<evidence type="ECO:0000256" key="2">
    <source>
        <dbReference type="ARBA" id="ARBA00007568"/>
    </source>
</evidence>
<dbReference type="InterPro" id="IPR036249">
    <property type="entry name" value="Thioredoxin-like_sf"/>
</dbReference>
<dbReference type="Proteomes" id="UP000824890">
    <property type="component" value="Unassembled WGS sequence"/>
</dbReference>
<evidence type="ECO:0008006" key="7">
    <source>
        <dbReference type="Google" id="ProtNLM"/>
    </source>
</evidence>
<comment type="similarity">
    <text evidence="2">Belongs to the glutaredoxin family. CC-type subfamily.</text>
</comment>
<keyword evidence="4" id="KW-0676">Redox-active center</keyword>
<keyword evidence="3" id="KW-0963">Cytoplasm</keyword>
<evidence type="ECO:0000313" key="5">
    <source>
        <dbReference type="EMBL" id="KAH0904024.1"/>
    </source>
</evidence>
<gene>
    <name evidence="5" type="ORF">HID58_043527</name>
</gene>
<keyword evidence="6" id="KW-1185">Reference proteome</keyword>
<evidence type="ECO:0000313" key="6">
    <source>
        <dbReference type="Proteomes" id="UP000824890"/>
    </source>
</evidence>
<evidence type="ECO:0000256" key="1">
    <source>
        <dbReference type="ARBA" id="ARBA00004496"/>
    </source>
</evidence>
<evidence type="ECO:0000256" key="3">
    <source>
        <dbReference type="ARBA" id="ARBA00022490"/>
    </source>
</evidence>
<dbReference type="PANTHER" id="PTHR10168">
    <property type="entry name" value="GLUTAREDOXIN"/>
    <property type="match status" value="1"/>
</dbReference>
<proteinExistence type="inferred from homology"/>
<evidence type="ECO:0000256" key="4">
    <source>
        <dbReference type="ARBA" id="ARBA00023284"/>
    </source>
</evidence>
<dbReference type="InterPro" id="IPR011905">
    <property type="entry name" value="GlrX-like_pln_2"/>
</dbReference>
<comment type="caution">
    <text evidence="5">The sequence shown here is derived from an EMBL/GenBank/DDBJ whole genome shotgun (WGS) entry which is preliminary data.</text>
</comment>
<sequence>MLDVRLRLVYADRRWRWRGCRTEELGVPEEELSCGREEWPRSCGKLHEDISDCSLRCGGGRAINCSTLLSHFDPMVRDLHMMVYMRQRDSSGVSPAIVEIDQEMYGKDIEWSLARLGCSPPVPAVFVGGKFVGTANTVMTLHLDGSLKRLLKEAGALWL</sequence>
<dbReference type="EMBL" id="JAGKQM010000011">
    <property type="protein sequence ID" value="KAH0904024.1"/>
    <property type="molecule type" value="Genomic_DNA"/>
</dbReference>
<comment type="subcellular location">
    <subcellularLocation>
        <location evidence="1">Cytoplasm</location>
    </subcellularLocation>
</comment>
<protein>
    <recommendedName>
        <fullName evidence="7">Glutaredoxin domain-containing protein</fullName>
    </recommendedName>
</protein>
<reference evidence="5 6" key="1">
    <citation type="submission" date="2021-05" db="EMBL/GenBank/DDBJ databases">
        <title>Genome Assembly of Synthetic Allotetraploid Brassica napus Reveals Homoeologous Exchanges between Subgenomes.</title>
        <authorList>
            <person name="Davis J.T."/>
        </authorList>
    </citation>
    <scope>NUCLEOTIDE SEQUENCE [LARGE SCALE GENOMIC DNA]</scope>
    <source>
        <strain evidence="6">cv. Da-Ae</strain>
        <tissue evidence="5">Seedling</tissue>
    </source>
</reference>
<dbReference type="PROSITE" id="PS51354">
    <property type="entry name" value="GLUTAREDOXIN_2"/>
    <property type="match status" value="1"/>
</dbReference>
<dbReference type="Gene3D" id="3.40.30.10">
    <property type="entry name" value="Glutaredoxin"/>
    <property type="match status" value="1"/>
</dbReference>
<name>A0ABQ8BGS5_BRANA</name>
<dbReference type="SUPFAM" id="SSF52833">
    <property type="entry name" value="Thioredoxin-like"/>
    <property type="match status" value="1"/>
</dbReference>
<organism evidence="5 6">
    <name type="scientific">Brassica napus</name>
    <name type="common">Rape</name>
    <dbReference type="NCBI Taxonomy" id="3708"/>
    <lineage>
        <taxon>Eukaryota</taxon>
        <taxon>Viridiplantae</taxon>
        <taxon>Streptophyta</taxon>
        <taxon>Embryophyta</taxon>
        <taxon>Tracheophyta</taxon>
        <taxon>Spermatophyta</taxon>
        <taxon>Magnoliopsida</taxon>
        <taxon>eudicotyledons</taxon>
        <taxon>Gunneridae</taxon>
        <taxon>Pentapetalae</taxon>
        <taxon>rosids</taxon>
        <taxon>malvids</taxon>
        <taxon>Brassicales</taxon>
        <taxon>Brassicaceae</taxon>
        <taxon>Brassiceae</taxon>
        <taxon>Brassica</taxon>
    </lineage>
</organism>